<dbReference type="PROSITE" id="PS51257">
    <property type="entry name" value="PROKAR_LIPOPROTEIN"/>
    <property type="match status" value="1"/>
</dbReference>
<keyword evidence="2 3" id="KW-0732">Signal</keyword>
<accession>A0ABV6BB41</accession>
<reference evidence="5 6" key="1">
    <citation type="submission" date="2024-09" db="EMBL/GenBank/DDBJ databases">
        <authorList>
            <person name="Sun Q."/>
            <person name="Mori K."/>
        </authorList>
    </citation>
    <scope>NUCLEOTIDE SEQUENCE [LARGE SCALE GENOMIC DNA]</scope>
    <source>
        <strain evidence="5 6">KCTC 23315</strain>
    </source>
</reference>
<dbReference type="Gene3D" id="3.10.105.10">
    <property type="entry name" value="Dipeptide-binding Protein, Domain 3"/>
    <property type="match status" value="1"/>
</dbReference>
<keyword evidence="6" id="KW-1185">Reference proteome</keyword>
<proteinExistence type="inferred from homology"/>
<dbReference type="InterPro" id="IPR000914">
    <property type="entry name" value="SBP_5_dom"/>
</dbReference>
<evidence type="ECO:0000313" key="5">
    <source>
        <dbReference type="EMBL" id="MFC0048094.1"/>
    </source>
</evidence>
<gene>
    <name evidence="5" type="ORF">ACFFJP_07305</name>
</gene>
<dbReference type="CDD" id="cd08493">
    <property type="entry name" value="PBP2_DppA_like"/>
    <property type="match status" value="1"/>
</dbReference>
<evidence type="ECO:0000256" key="3">
    <source>
        <dbReference type="SAM" id="SignalP"/>
    </source>
</evidence>
<dbReference type="Proteomes" id="UP001589813">
    <property type="component" value="Unassembled WGS sequence"/>
</dbReference>
<dbReference type="Gene3D" id="3.90.76.10">
    <property type="entry name" value="Dipeptide-binding Protein, Domain 1"/>
    <property type="match status" value="1"/>
</dbReference>
<comment type="similarity">
    <text evidence="1">Belongs to the bacterial solute-binding protein 5 family.</text>
</comment>
<sequence length="536" mass="60516">MNSTQSRLGSLSLVLWLAACQPATSTDSINGLVYCAEGSPETFNPQLVTSGTTIDAISQHLYDRLLDIDPSSGALKPALAHSWQVSADGLSYRFKLRHDVQFHHTTYFSPTRALNAEDVTFTFNRMLLVDHPFFQTATEYPYFDSIEWRQRIQSVTALSSDEVEFRLNQPDSSFLSVLATDFAAILSAEYGQTLVQSNQKAHLDLLPIGTGPFMFREYQKDVLIRYYRHPAYWREHGSLAQLVIDIVPDNTKRLAKLLTQECDVAPIPRLAELQMLSNRADFRVDQQTSMNVGFWAFNTQRAPFNQVKVRQALSLAINKPNILQAVYFGQAEEATSVLPPNSWAYRKETSSDSFNPEKARQLLKEAGYPNGFNLDIWAMPVQRMYNPNAQKMAELIQADLRVIGVRARIVSYEWNTFRRKLGQGEHDSVLIGWSADNADPDNFLRPLLSCAAAVSGSNRANWCDEHFDQFIASALQTTDVPQRRSYYLAAQQYLQEQMPLVPIAHSKRFQVKNSRVQGVSINPYGGISFVHAGKTP</sequence>
<feature type="signal peptide" evidence="3">
    <location>
        <begin position="1"/>
        <end position="25"/>
    </location>
</feature>
<dbReference type="Gene3D" id="3.40.190.10">
    <property type="entry name" value="Periplasmic binding protein-like II"/>
    <property type="match status" value="1"/>
</dbReference>
<dbReference type="InterPro" id="IPR039424">
    <property type="entry name" value="SBP_5"/>
</dbReference>
<dbReference type="PIRSF" id="PIRSF002741">
    <property type="entry name" value="MppA"/>
    <property type="match status" value="1"/>
</dbReference>
<dbReference type="InterPro" id="IPR030678">
    <property type="entry name" value="Peptide/Ni-bd"/>
</dbReference>
<dbReference type="SUPFAM" id="SSF53850">
    <property type="entry name" value="Periplasmic binding protein-like II"/>
    <property type="match status" value="1"/>
</dbReference>
<feature type="domain" description="Solute-binding protein family 5" evidence="4">
    <location>
        <begin position="75"/>
        <end position="452"/>
    </location>
</feature>
<dbReference type="RefSeq" id="WP_377241959.1">
    <property type="nucleotide sequence ID" value="NZ_JBHLXP010000001.1"/>
</dbReference>
<name>A0ABV6BB41_9GAMM</name>
<evidence type="ECO:0000313" key="6">
    <source>
        <dbReference type="Proteomes" id="UP001589813"/>
    </source>
</evidence>
<dbReference type="PANTHER" id="PTHR30290:SF38">
    <property type="entry name" value="D,D-DIPEPTIDE-BINDING PERIPLASMIC PROTEIN DDPA-RELATED"/>
    <property type="match status" value="1"/>
</dbReference>
<organism evidence="5 6">
    <name type="scientific">Rheinheimera tilapiae</name>
    <dbReference type="NCBI Taxonomy" id="875043"/>
    <lineage>
        <taxon>Bacteria</taxon>
        <taxon>Pseudomonadati</taxon>
        <taxon>Pseudomonadota</taxon>
        <taxon>Gammaproteobacteria</taxon>
        <taxon>Chromatiales</taxon>
        <taxon>Chromatiaceae</taxon>
        <taxon>Rheinheimera</taxon>
    </lineage>
</organism>
<evidence type="ECO:0000256" key="2">
    <source>
        <dbReference type="ARBA" id="ARBA00022729"/>
    </source>
</evidence>
<evidence type="ECO:0000259" key="4">
    <source>
        <dbReference type="Pfam" id="PF00496"/>
    </source>
</evidence>
<dbReference type="Pfam" id="PF00496">
    <property type="entry name" value="SBP_bac_5"/>
    <property type="match status" value="1"/>
</dbReference>
<dbReference type="EMBL" id="JBHLXP010000001">
    <property type="protein sequence ID" value="MFC0048094.1"/>
    <property type="molecule type" value="Genomic_DNA"/>
</dbReference>
<dbReference type="PANTHER" id="PTHR30290">
    <property type="entry name" value="PERIPLASMIC BINDING COMPONENT OF ABC TRANSPORTER"/>
    <property type="match status" value="1"/>
</dbReference>
<protein>
    <submittedName>
        <fullName evidence="5">ABC transporter substrate-binding protein</fullName>
    </submittedName>
</protein>
<evidence type="ECO:0000256" key="1">
    <source>
        <dbReference type="ARBA" id="ARBA00005695"/>
    </source>
</evidence>
<comment type="caution">
    <text evidence="5">The sequence shown here is derived from an EMBL/GenBank/DDBJ whole genome shotgun (WGS) entry which is preliminary data.</text>
</comment>
<feature type="chain" id="PRO_5046437313" evidence="3">
    <location>
        <begin position="26"/>
        <end position="536"/>
    </location>
</feature>